<evidence type="ECO:0000259" key="1">
    <source>
        <dbReference type="Pfam" id="PF09037"/>
    </source>
</evidence>
<keyword evidence="3" id="KW-1185">Reference proteome</keyword>
<gene>
    <name evidence="2" type="ORF">FHG66_04005</name>
</gene>
<organism evidence="2 3">
    <name type="scientific">Rubellimicrobium rubrum</name>
    <dbReference type="NCBI Taxonomy" id="2585369"/>
    <lineage>
        <taxon>Bacteria</taxon>
        <taxon>Pseudomonadati</taxon>
        <taxon>Pseudomonadota</taxon>
        <taxon>Alphaproteobacteria</taxon>
        <taxon>Rhodobacterales</taxon>
        <taxon>Roseobacteraceae</taxon>
        <taxon>Rubellimicrobium</taxon>
    </lineage>
</organism>
<dbReference type="PIRSF" id="PIRSF021497">
    <property type="entry name" value="Sulphotransferase_Stf0"/>
    <property type="match status" value="1"/>
</dbReference>
<keyword evidence="2" id="KW-0808">Transferase</keyword>
<dbReference type="AlphaFoldDB" id="A0A5C4N091"/>
<accession>A0A5C4N091</accession>
<dbReference type="OrthoDB" id="5562925at2"/>
<dbReference type="Gene3D" id="3.40.50.300">
    <property type="entry name" value="P-loop containing nucleotide triphosphate hydrolases"/>
    <property type="match status" value="1"/>
</dbReference>
<feature type="domain" description="Sulphotransferase Stf0" evidence="1">
    <location>
        <begin position="20"/>
        <end position="262"/>
    </location>
</feature>
<dbReference type="GO" id="GO:0016740">
    <property type="term" value="F:transferase activity"/>
    <property type="evidence" value="ECO:0007669"/>
    <property type="project" value="UniProtKB-KW"/>
</dbReference>
<evidence type="ECO:0000313" key="2">
    <source>
        <dbReference type="EMBL" id="TNC51976.1"/>
    </source>
</evidence>
<dbReference type="InterPro" id="IPR024628">
    <property type="entry name" value="Sulfotransferase_Stf0_dom"/>
</dbReference>
<dbReference type="InterPro" id="IPR027417">
    <property type="entry name" value="P-loop_NTPase"/>
</dbReference>
<proteinExistence type="predicted"/>
<evidence type="ECO:0000313" key="3">
    <source>
        <dbReference type="Proteomes" id="UP000305887"/>
    </source>
</evidence>
<dbReference type="InterPro" id="IPR015124">
    <property type="entry name" value="Stf0"/>
</dbReference>
<dbReference type="Proteomes" id="UP000305887">
    <property type="component" value="Unassembled WGS sequence"/>
</dbReference>
<dbReference type="Pfam" id="PF09037">
    <property type="entry name" value="Sulphotransf"/>
    <property type="match status" value="1"/>
</dbReference>
<dbReference type="EMBL" id="VDFU01000003">
    <property type="protein sequence ID" value="TNC51976.1"/>
    <property type="molecule type" value="Genomic_DNA"/>
</dbReference>
<protein>
    <submittedName>
        <fullName evidence="2">Stf0 sulfotransferase</fullName>
    </submittedName>
</protein>
<reference evidence="2 3" key="1">
    <citation type="submission" date="2019-06" db="EMBL/GenBank/DDBJ databases">
        <title>YIM 131921 draft genome.</title>
        <authorList>
            <person name="Jiang L."/>
        </authorList>
    </citation>
    <scope>NUCLEOTIDE SEQUENCE [LARGE SCALE GENOMIC DNA]</scope>
    <source>
        <strain evidence="2 3">YIM 131921</strain>
    </source>
</reference>
<dbReference type="SUPFAM" id="SSF52540">
    <property type="entry name" value="P-loop containing nucleoside triphosphate hydrolases"/>
    <property type="match status" value="1"/>
</dbReference>
<name>A0A5C4N091_9RHOB</name>
<comment type="caution">
    <text evidence="2">The sequence shown here is derived from an EMBL/GenBank/DDBJ whole genome shotgun (WGS) entry which is preliminary data.</text>
</comment>
<sequence>MHWPDIRWRPAGTVRSPVTSYVLCGTPRSGSTLLCGMLAASGVAGRPNSYFRPEDVVDWAAAWGVPQPHDLNSADFECAYLEAMRREGRAGTGVFGLRLMWDSVAEAGRRLNRALGADRDIGQAIEAAFGPTLYVHVSRKDKVAQAVSLVRAEQSGFWHLAADGTVLEGEETPRPVSYDRARLGEVTERLRTDDAAWVAFFQERRIRPLRLVYETASADPIAALAKVLAALGLDPELARHVAVPTARMADEVSREWTQRFHKESGGRGARV</sequence>